<evidence type="ECO:0000256" key="3">
    <source>
        <dbReference type="ARBA" id="ARBA00022723"/>
    </source>
</evidence>
<keyword evidence="3" id="KW-0479">Metal-binding</keyword>
<dbReference type="AlphaFoldDB" id="A0A9W5TW90"/>
<evidence type="ECO:0000313" key="6">
    <source>
        <dbReference type="EMBL" id="GGB33848.1"/>
    </source>
</evidence>
<comment type="similarity">
    <text evidence="1">Belongs to the iron/manganese superoxide dismutase family.</text>
</comment>
<dbReference type="GO" id="GO:0046872">
    <property type="term" value="F:metal ion binding"/>
    <property type="evidence" value="ECO:0007669"/>
    <property type="project" value="UniProtKB-KW"/>
</dbReference>
<dbReference type="Gene3D" id="3.55.40.20">
    <property type="entry name" value="Iron/manganese superoxide dismutase, C-terminal domain"/>
    <property type="match status" value="1"/>
</dbReference>
<dbReference type="PANTHER" id="PTHR11404:SF6">
    <property type="entry name" value="SUPEROXIDE DISMUTASE [MN], MITOCHONDRIAL"/>
    <property type="match status" value="1"/>
</dbReference>
<dbReference type="GO" id="GO:0004784">
    <property type="term" value="F:superoxide dismutase activity"/>
    <property type="evidence" value="ECO:0007669"/>
    <property type="project" value="UniProtKB-EC"/>
</dbReference>
<dbReference type="FunFam" id="3.55.40.20:FF:000004">
    <property type="entry name" value="Superoxide dismutase [Fe]"/>
    <property type="match status" value="1"/>
</dbReference>
<protein>
    <recommendedName>
        <fullName evidence="2">superoxide dismutase</fullName>
        <ecNumber evidence="2">1.15.1.1</ecNumber>
    </recommendedName>
</protein>
<dbReference type="InterPro" id="IPR019833">
    <property type="entry name" value="Mn/Fe_SOD_BS"/>
</dbReference>
<organism evidence="6 7">
    <name type="scientific">Lentibacillus populi</name>
    <dbReference type="NCBI Taxonomy" id="1827502"/>
    <lineage>
        <taxon>Bacteria</taxon>
        <taxon>Bacillati</taxon>
        <taxon>Bacillota</taxon>
        <taxon>Bacilli</taxon>
        <taxon>Bacillales</taxon>
        <taxon>Bacillaceae</taxon>
        <taxon>Lentibacillus</taxon>
    </lineage>
</organism>
<evidence type="ECO:0000256" key="2">
    <source>
        <dbReference type="ARBA" id="ARBA00012682"/>
    </source>
</evidence>
<name>A0A9W5TW90_9BACI</name>
<dbReference type="Pfam" id="PF02777">
    <property type="entry name" value="Sod_Fe_C"/>
    <property type="match status" value="1"/>
</dbReference>
<accession>A0A9W5TW90</accession>
<gene>
    <name evidence="6" type="ORF">GCM10011409_09090</name>
</gene>
<dbReference type="SUPFAM" id="SSF54719">
    <property type="entry name" value="Fe,Mn superoxide dismutase (SOD), C-terminal domain"/>
    <property type="match status" value="1"/>
</dbReference>
<keyword evidence="7" id="KW-1185">Reference proteome</keyword>
<dbReference type="Proteomes" id="UP000621492">
    <property type="component" value="Unassembled WGS sequence"/>
</dbReference>
<dbReference type="InterPro" id="IPR019832">
    <property type="entry name" value="Mn/Fe_SOD_C"/>
</dbReference>
<evidence type="ECO:0000259" key="5">
    <source>
        <dbReference type="Pfam" id="PF02777"/>
    </source>
</evidence>
<dbReference type="InterPro" id="IPR036314">
    <property type="entry name" value="SOD_C_sf"/>
</dbReference>
<evidence type="ECO:0000256" key="1">
    <source>
        <dbReference type="ARBA" id="ARBA00008714"/>
    </source>
</evidence>
<evidence type="ECO:0000256" key="4">
    <source>
        <dbReference type="ARBA" id="ARBA00023002"/>
    </source>
</evidence>
<dbReference type="InterPro" id="IPR050265">
    <property type="entry name" value="Fe/Mn_Superoxide_Dismutase"/>
</dbReference>
<sequence length="123" mass="14438">MTPESGKKPVGEIAKRITKDFGSWGAFKDIFTKAAASVEGVGWAILAWNPRSGRLVLQTFEKHQLFQIADIIPLLVLDMWEHAYYLQYKTNKNEYIDNWWNVVNWDDVNKRYMEGKKVKWPLF</sequence>
<dbReference type="PANTHER" id="PTHR11404">
    <property type="entry name" value="SUPEROXIDE DISMUTASE 2"/>
    <property type="match status" value="1"/>
</dbReference>
<keyword evidence="4" id="KW-0560">Oxidoreductase</keyword>
<comment type="caution">
    <text evidence="6">The sequence shown here is derived from an EMBL/GenBank/DDBJ whole genome shotgun (WGS) entry which is preliminary data.</text>
</comment>
<dbReference type="PROSITE" id="PS00088">
    <property type="entry name" value="SOD_MN"/>
    <property type="match status" value="1"/>
</dbReference>
<feature type="domain" description="Manganese/iron superoxide dismutase C-terminal" evidence="5">
    <location>
        <begin position="10"/>
        <end position="111"/>
    </location>
</feature>
<reference evidence="6" key="2">
    <citation type="submission" date="2020-09" db="EMBL/GenBank/DDBJ databases">
        <authorList>
            <person name="Sun Q."/>
            <person name="Zhou Y."/>
        </authorList>
    </citation>
    <scope>NUCLEOTIDE SEQUENCE</scope>
    <source>
        <strain evidence="6">CGMCC 1.15454</strain>
    </source>
</reference>
<dbReference type="EMBL" id="BMJD01000004">
    <property type="protein sequence ID" value="GGB33848.1"/>
    <property type="molecule type" value="Genomic_DNA"/>
</dbReference>
<reference evidence="6" key="1">
    <citation type="journal article" date="2014" name="Int. J. Syst. Evol. Microbiol.">
        <title>Complete genome sequence of Corynebacterium casei LMG S-19264T (=DSM 44701T), isolated from a smear-ripened cheese.</title>
        <authorList>
            <consortium name="US DOE Joint Genome Institute (JGI-PGF)"/>
            <person name="Walter F."/>
            <person name="Albersmeier A."/>
            <person name="Kalinowski J."/>
            <person name="Ruckert C."/>
        </authorList>
    </citation>
    <scope>NUCLEOTIDE SEQUENCE</scope>
    <source>
        <strain evidence="6">CGMCC 1.15454</strain>
    </source>
</reference>
<dbReference type="EC" id="1.15.1.1" evidence="2"/>
<proteinExistence type="inferred from homology"/>
<evidence type="ECO:0000313" key="7">
    <source>
        <dbReference type="Proteomes" id="UP000621492"/>
    </source>
</evidence>